<proteinExistence type="predicted"/>
<comment type="caution">
    <text evidence="5">The sequence shown here is derived from an EMBL/GenBank/DDBJ whole genome shotgun (WGS) entry which is preliminary data.</text>
</comment>
<dbReference type="OrthoDB" id="306787at2759"/>
<feature type="compositionally biased region" description="Basic residues" evidence="3">
    <location>
        <begin position="5544"/>
        <end position="5554"/>
    </location>
</feature>
<dbReference type="Proteomes" id="UP000179807">
    <property type="component" value="Unassembled WGS sequence"/>
</dbReference>
<dbReference type="Pfam" id="PF07728">
    <property type="entry name" value="AAA_5"/>
    <property type="match status" value="5"/>
</dbReference>
<dbReference type="GO" id="GO:0005524">
    <property type="term" value="F:ATP binding"/>
    <property type="evidence" value="ECO:0007669"/>
    <property type="project" value="UniProtKB-KW"/>
</dbReference>
<reference evidence="5" key="1">
    <citation type="submission" date="2016-10" db="EMBL/GenBank/DDBJ databases">
        <authorList>
            <person name="Benchimol M."/>
            <person name="Almeida L.G."/>
            <person name="Vasconcelos A.T."/>
            <person name="Perreira-Neves A."/>
            <person name="Rosa I.A."/>
            <person name="Tasca T."/>
            <person name="Bogo M.R."/>
            <person name="de Souza W."/>
        </authorList>
    </citation>
    <scope>NUCLEOTIDE SEQUENCE [LARGE SCALE GENOMIC DNA]</scope>
    <source>
        <strain evidence="5">K</strain>
    </source>
</reference>
<feature type="domain" description="AAA+ ATPase" evidence="4">
    <location>
        <begin position="1641"/>
        <end position="1894"/>
    </location>
</feature>
<dbReference type="RefSeq" id="XP_068365880.1">
    <property type="nucleotide sequence ID" value="XM_068499549.1"/>
</dbReference>
<dbReference type="GO" id="GO:0000027">
    <property type="term" value="P:ribosomal large subunit assembly"/>
    <property type="evidence" value="ECO:0007669"/>
    <property type="project" value="TreeGrafter"/>
</dbReference>
<feature type="domain" description="AAA+ ATPase" evidence="4">
    <location>
        <begin position="317"/>
        <end position="471"/>
    </location>
</feature>
<dbReference type="Gene3D" id="3.40.50.300">
    <property type="entry name" value="P-loop containing nucleotide triphosphate hydrolases"/>
    <property type="match status" value="5"/>
</dbReference>
<feature type="domain" description="AAA+ ATPase" evidence="4">
    <location>
        <begin position="602"/>
        <end position="750"/>
    </location>
</feature>
<keyword evidence="1" id="KW-0547">Nucleotide-binding</keyword>
<dbReference type="InterPro" id="IPR027417">
    <property type="entry name" value="P-loop_NTPase"/>
</dbReference>
<dbReference type="PANTHER" id="PTHR48103">
    <property type="entry name" value="MIDASIN-RELATED"/>
    <property type="match status" value="1"/>
</dbReference>
<gene>
    <name evidence="5" type="ORF">TRFO_17377</name>
</gene>
<keyword evidence="6" id="KW-1185">Reference proteome</keyword>
<protein>
    <recommendedName>
        <fullName evidence="4">AAA+ ATPase domain-containing protein</fullName>
    </recommendedName>
</protein>
<feature type="region of interest" description="Disordered" evidence="3">
    <location>
        <begin position="5492"/>
        <end position="5566"/>
    </location>
</feature>
<evidence type="ECO:0000313" key="5">
    <source>
        <dbReference type="EMBL" id="OHT12744.1"/>
    </source>
</evidence>
<dbReference type="SUPFAM" id="SSF52540">
    <property type="entry name" value="P-loop containing nucleoside triphosphate hydrolases"/>
    <property type="match status" value="5"/>
</dbReference>
<dbReference type="VEuPathDB" id="TrichDB:TRFO_17377"/>
<sequence length="5566" mass="640519">MNLPSFIETKGSLERVNKVLDGIQSGIPVLLEGETGTSKTKTATIASIKNNQKPIILNFSSQTTIEDLLGRITRNENSWSGFSFKNGPYTDAYVNGHCLILDEINLAHETVLQCIEASLDSGSLSFEVSGSETKVLRMHKDFHIIATQNPLTGRFSQKRQYLSHKFRSRFQTILFPDIEKEELFEIAMGLAQGLKNHDPDLISKIIDFHFLWKEKESKTNQIHVFTIREINGTIKSMMEGLSPFESILIHYGSRYDKDKLEEMKKDLISLNIQKVDSSSEEEEFQSKLFLPDYDHSLFYSTKSIQRALLNSYHLLNTYHPVLFVGDDGCGKTSIARWLAQIYSNKHKLFICNPEMSISDIIGRYMPVKGATGESPILWINGPVVQSLENGDCLIMDQIDTAPSTILERLNALYDGIGSEDFKFLVQENSEDAEILVHSDFRIIATASYKGLNDLSPAFLNRFTIIYIDDQFPELSSSKDEMKGFINHFSPSFCNNDDIQLLLKKIYQQKMNMPVNRISTIVRGFFELKNKFPSALSQNIADFCFDVTTGSVYSPNLNENFIDILLNSLDVNKQNDLTHDFYHFKEASTTRRIIATLIACSVIGKHVVMVGKTGLGKTAAAIAFSKMNQFSEGFKMISFNGEIQLEELFGFFTIEKGDFTQHDGPLSTSMLNGHIFIADELNLAEQQIVQSLNVALEPTRDDTIILPVIGSSIQVNKGFLFIGCQNDLTMHGRRPLPESFKKKVLLLEYPENSHQDLLLLTNSLAKQFALPVNVYQGITNMIEKMKDFPSFKTKQWSLREVRKLFRRVSYFSNQTRYVKNLTIHHLAAFLLISPFPNKYEVAKDAISLITESFHLSNYKELLKWINSPVDVKFTNNTVILTKGNIEITLINSEIQKIPAQLQTFWQSLFETCITHPSEPLLFVGPSGFKTFLSHSISPLSPIVHLHSDSTIPSLIGQISLLDKYQATMFLFDALHDFTGINQTIEDLFINAREKIENNDLDNQTIDELIKKLKEIAPQAYSPIIEHISQQIKDMNNNFQNTSSMFSNYRSLFKPGLITKAILQQKSLILKNIAQPSPSVLERFNELLSVTPTLTLFEDTSNTLTTETTKILSNFSQHFRIIGICLPDEKRGLSEAMLSRLTEIYLPCYPADEQKYVFQSIFKSNFSYDHRSSTFYEMLIDTLNKINNDKNFPFSIPFTRVVEIIKIACQWSMKYENIQDDIIFSLALFRCAGGPLQLSFRKKLAELLSNTLPIYLVQIFLYNNNTDKEEIEDIFDQQSTSLISSEELANGNFLINNSMTNFQIESLFPPIQTRLCLFTPTFNDLVDLIFSAATINYPLIIEGPCGCGKSTAFFYVAEMLNANIVHISISSSTTVEDLFGKYEPNTDSDEMQFDFIPTNFLNAIRADKTDEITGRNNWILIEELHLASASVLDALGPVFNPDNNKILLPNGTIVSKGEYFVVGIMSEPIQRQSITNTALYYKAHDYSEKEFTAVCRYILSCTDLKEYPDFKAICDSFCNVITGLKEISTSSQYKVPVTIRETVKFIKLISSLTSFDEIDDVLKMLCIGRFADSNFAKAARSDLGFSDNENSFDVMTENAGTILRTEFTTLDIETKLSTRHSELYHLTLSEQKLFSFLSCAIKFYSPIIIQGSTASGKTYSVQLFADILGQPLRVIQLNSEINSSTIAGVFQPSKNLNDIEVEELQQSLDLIKNFPNLPENFAEKIRHNNINEWNPQEFKSLRKYIEDKYLTLDETSQENARLFIKKIDKSLQFYNHLIRADSLLIKSLIDGTWLLLDGIESAPPDFFDRIYTLLDDEPTLNLYERGSGYEFSFDAKDASFRIHPNFRLFMTFNPVDSVLNSISSSFLSRCMIFSMNPIDNNTYNTSKAISGLINNSYFQFTDNISEVAIRLARIHSIAKELAQNQQIIITARSFIHMCRTISYKKTISYELLLSIIKTNYSLTMNENVTFLTEIENVFNDQVDIEILKILQRAQRNTSRSCITIIKMIDNYINQLNEYNNGQEFIQFNFIEFLNTLFEVQLKDIDQICDKMHSLMRFFSTQYQKFNSDQLSHFSAIKCLDILLNDIKNEYIKEIQNPMVSNSTLNSDSIKSELSFQVIIYKMQILSALIQKELFVFKSPPLFLFDDLKSILFSMIEKMNENDFHDLLRYYVTLYNLPYSSSIIDLQENPHAFLLSLKHFYQSNNWISCLDTNLLKICSCIFLNTLDTHIIFTGMLKSFFIASQYLLNKSDFKVFMEWINYLDQFFKVFPIKSYASAEFFFESANTWLNCETQQEFSEHLSEVRLIQISYPRSINEFIDDYEMRDIKQIHNFINNFYLELTQKFNENFLKQVRDQEAGKKFIQLKDTISKRLENSSELIEPLTYFYQLMDGISSVTSESYIFLENVYKSIKLDHSPKNNDIFIWPCDLTVKNTADEMNSPILDAMINYSLEMNRINELSNPTWMKICNFDNPMFLLKDFIDNGHIQQSTIKYYTTMTNANYLYKLYQINPELCNRNNIIKYLNSYFDRFAEYSENTIKTANHLTKKYGVNFTIHIPDFSIDDLISLIINPFDQTNGILLPDSTNQDFLIYIFSNVCRIPSIEAALQFLIDSLKLFLEQNLEENSHLSSLFNAINSIDQIHEVVMGTNSISNEIQSITKGFYIAYDIARHVFSSNNKETPTFADIIYYNDINEYVDMYPSCGYYVLSHPEVDQQLKNIKNNISNTEFPLALLIFRSFTHSRIIQMQVPTTIPTNVELLTSNIAKIILNGIKEKKISKFSNLIGFLLDQPPSSFNTYKSEHFRNILLNMVVSVKSDTLSKLLLNYFNEKIADYLYELGSANWQKLLNDDISSFMKSKNQLFNFIVNPWFSTLNQIKTEFEAMKKTINNSIRIPLEKIFDEFTRFIQNKFFNDLTEAMQTDSSNLQNKLEEEYKRFQQQHAKRNKDDQMEEMLKKKWTFYCKVVNRGLSLIETWDTFCCKRLPTFPSNDMFVEFLNHFSNDPVFLPSDSKNTLIMVIKPKNIKESDIVNIKYTNNHHSEANIQGKISTKIGFTLLKLPNDKSINDYNFNSSDADISFITVRSDISLGQASKFSVKDLNTNYQTFFQTLNKISEEDELNNEKSIYQKIGRVQILFRDSDFANFQTQLKDSYKTVSSKFIKARSITEIINCSHDLKESIAEIRKYFPAKYLIDLDEPTNTNLVMKPLIEFVTKSEEILKKISINDDFYADDEEITINKNSEFNKLLIQSTHLTKHLVPVGSSNEEQFYKKENFAHIDTKSKKLLTPSIFKDDDNISLNIEKIEIDVGPFLAGIDISPMIIRILNFSNQQLFLKFDQADSTLPVPTYESNNGFLLIKIPIENIEMSLTQNTDLDFEGNVLIYESLQEDSSPFSVIPYSIKLHYTPPSLFLSLDHHYLAIKGGSAQLVPFLCTVGSVIEFKKYQQFMCLNQPLIELPENSAKKPSCLNNADQLKISINSEFDLDENFLALNADFGFNQDIPVPIPIKLKLTNIKMNVSIYCEKRNEFVTDNPLISIGNLWRKVYVHVEYYNAENYAVYPQPFGLDAKLIEIKNEKMNQYKIPAMSFQSKIYTFQVRTIDRLNRSDQNLGQLTLKVGKQKLSKTIQFKYVFIGINDKLNNIIYPDYIPHSFWNGKDFQLFDRPKHLKQFLDYEDRIMVSPFSFTYKNKSSTNQTVKYDIFSGNIVSNYQNRFETYEVLSININGEVNIENTKPQQSKASDKLIKLFARVPGKPDTYFPCFSPYQNEIQYNFANSNTNTYKDDFIDWFNSFLYEGDKLQSFEGLKNNYFIVTNFGSVILFLSKIIDKIPYASLKQYIHAFTGTEIYGNEYDKTYKSINILEWKFVNTIWALHRSMNIRYFQLKNQNFALNLPIPFEAIVKEQEELLSKVKLTQNQVENSQRFTRSIGKENEYNNKEKIECDKFKEQGYDISKVTKWTLVNGFTASNQTEADEYTKAMQNTIYNVNESTNTIGNINDININVYSLNNTRSIIAIYQMFDAILQSTYQFTFILYSYLKNKKDLEPLVKLFNQITTFYEWAEKTYDVSPYKEFLNLFLPSYKSMINRLISSHLNIYPTHKPKDTLLISNYNESDFLNIPKSKINTNLIFKNNWQQLGKKNNGSQQTIKNKQIKFPKRQFTPSNKKEDRSYYMYDSTQERKPVKKILKKNSENISKIGNAMINATKQKQIVVGQLTTEDQSSEVTNQDYMQDIIHKMINPDLKETLSLFSTDKTHIPINYHYLTSIENTSDRTNDSINNDLKRKEMLAKKLRVKPFFKAATILCNSILSCFENNDNLLNNCDDCYSTILIDCSSTFSDLHKASLITLAISYANALTALRIPYSIVVFCDQNFQYVVKKLEENHEQIHFERLLEAMTVKRRMSSMSDAIQIVKAKIKPTTDEFIYRKNHSIYVLTDGISTKLNIGSQWVSKILNDSRVSISFFFLDIIAEEHKDLIHKIWDNFSADISSSKSPSSVFYSNVNDIFKGNTIFCNAFEFPISHFNQLNSGKIDKNIKLLKPANQISLIVNENLQKIIKLLNKRPFDEDKFYVQFTNTIEYSEPLEIEIPLYQTETFCVNVSEVQDYYPNFLDDLIGLTEMFIDISLIQEMSSLVFPPNKPSQYSPSSNGTLFYFPGLVRFLLTQGQDTKIFLEKKAGLLRSYSVFVVIDCSISCFNLQTFSHSYQTIITLLRSLSKIDLPSFNLIVTTKDGPVILCSENSTTSALDPCSPLWISLMTYLSNPHSNSQLLSALLSVTSIRSQQKTSSSILFVLTDGNYGNEYCHAYSTIFDNISLHKTTTVTIGIGSYSSNIKSISQKAVWSLNPKNLLRSIITLFGKETTDLTSIIQTMYLNAQIDQTFINEKLLKNLTFNSYEEYLFDLMFKELNRVTRQIAVFKDFYTAQEDGKESIKGNLEGDQYDMGKNNFYHGVKILICLFWDSSLALNEAENISEKVLIDGMDGKTSVIRALKLFGMEPMIVKSYDKAIYEMCKGEYSQVWVICGRYDGRLPDEKNSRENGKANLAFQFIEALILYWQNGGGIVFWTDNFPLCAEVNFFLEKAKFEGNTVNFTIKGHSPGGSMLVASKTSKKSSFTSAQTIICDGYEKYLYNFHLNSIFEGITIASAFNKDGKFANANEILPFKAFSTSSDGGISSLYYNSPLESLNGDIVIDCGFSKLFFELNEEGIYRYVRNIAIFMLSLEKKASMFGGTQDPRQCKPKPFKYQIKPFMPPNPPFFIYNIKREVDVIFMIDGTGSMRFFIDAVRESCTSIAKSCRERNPDNMFRFGCVIYRDDAVNQVRYGTKNYKIDHAYFALTQNEKKLQDFLSKVETFGGGNDGPEDWLSGYNLLLKMNWSEAGEKIVIHIADAPGHGIQFNQGHFQYPYFTGDEKRDHFEYDKMDNEHDRKFPLAIKNAADLGIRFYCLNASRSSWNSFKKTQEIYQKAKGKSFIIREFYDAVNGAEISSQQKQKLLQVVQDVAIQSVDNAVAVDKNHINESHNQTKSPSKQNQTSKANFSKNQSSNPKQSKKQKQQQQNHQQPQQNQQSNKKKPRAKKKTPIPVDKIVFKDL</sequence>
<dbReference type="GO" id="GO:0000055">
    <property type="term" value="P:ribosomal large subunit export from nucleus"/>
    <property type="evidence" value="ECO:0007669"/>
    <property type="project" value="TreeGrafter"/>
</dbReference>
<evidence type="ECO:0000256" key="2">
    <source>
        <dbReference type="ARBA" id="ARBA00022840"/>
    </source>
</evidence>
<dbReference type="InterPro" id="IPR003593">
    <property type="entry name" value="AAA+_ATPase"/>
</dbReference>
<feature type="compositionally biased region" description="Polar residues" evidence="3">
    <location>
        <begin position="5495"/>
        <end position="5513"/>
    </location>
</feature>
<dbReference type="InterPro" id="IPR011704">
    <property type="entry name" value="ATPase_dyneun-rel_AAA"/>
</dbReference>
<dbReference type="SMART" id="SM00382">
    <property type="entry name" value="AAA"/>
    <property type="match status" value="4"/>
</dbReference>
<dbReference type="GeneID" id="94834253"/>
<accession>A0A1J4KP98</accession>
<evidence type="ECO:0000256" key="3">
    <source>
        <dbReference type="SAM" id="MobiDB-lite"/>
    </source>
</evidence>
<dbReference type="Gene3D" id="3.40.50.410">
    <property type="entry name" value="von Willebrand factor, type A domain"/>
    <property type="match status" value="1"/>
</dbReference>
<feature type="domain" description="AAA+ ATPase" evidence="4">
    <location>
        <begin position="25"/>
        <end position="179"/>
    </location>
</feature>
<evidence type="ECO:0000256" key="1">
    <source>
        <dbReference type="ARBA" id="ARBA00022741"/>
    </source>
</evidence>
<dbReference type="InterPro" id="IPR036465">
    <property type="entry name" value="vWFA_dom_sf"/>
</dbReference>
<evidence type="ECO:0000259" key="4">
    <source>
        <dbReference type="SMART" id="SM00382"/>
    </source>
</evidence>
<name>A0A1J4KP98_9EUKA</name>
<dbReference type="SUPFAM" id="SSF53300">
    <property type="entry name" value="vWA-like"/>
    <property type="match status" value="1"/>
</dbReference>
<feature type="compositionally biased region" description="Low complexity" evidence="3">
    <location>
        <begin position="5529"/>
        <end position="5543"/>
    </location>
</feature>
<dbReference type="EMBL" id="MLAK01000557">
    <property type="protein sequence ID" value="OHT12744.1"/>
    <property type="molecule type" value="Genomic_DNA"/>
</dbReference>
<dbReference type="GO" id="GO:0030687">
    <property type="term" value="C:preribosome, large subunit precursor"/>
    <property type="evidence" value="ECO:0007669"/>
    <property type="project" value="TreeGrafter"/>
</dbReference>
<dbReference type="GO" id="GO:0005634">
    <property type="term" value="C:nucleus"/>
    <property type="evidence" value="ECO:0007669"/>
    <property type="project" value="TreeGrafter"/>
</dbReference>
<dbReference type="PANTHER" id="PTHR48103:SF2">
    <property type="entry name" value="MIDASIN"/>
    <property type="match status" value="1"/>
</dbReference>
<organism evidence="5 6">
    <name type="scientific">Tritrichomonas foetus</name>
    <dbReference type="NCBI Taxonomy" id="1144522"/>
    <lineage>
        <taxon>Eukaryota</taxon>
        <taxon>Metamonada</taxon>
        <taxon>Parabasalia</taxon>
        <taxon>Tritrichomonadida</taxon>
        <taxon>Tritrichomonadidae</taxon>
        <taxon>Tritrichomonas</taxon>
    </lineage>
</organism>
<keyword evidence="2" id="KW-0067">ATP-binding</keyword>
<dbReference type="CDD" id="cd00009">
    <property type="entry name" value="AAA"/>
    <property type="match status" value="1"/>
</dbReference>
<evidence type="ECO:0000313" key="6">
    <source>
        <dbReference type="Proteomes" id="UP000179807"/>
    </source>
</evidence>
<dbReference type="GO" id="GO:0016887">
    <property type="term" value="F:ATP hydrolysis activity"/>
    <property type="evidence" value="ECO:0007669"/>
    <property type="project" value="InterPro"/>
</dbReference>